<proteinExistence type="inferred from homology"/>
<reference evidence="3 4" key="1">
    <citation type="submission" date="2024-02" db="EMBL/GenBank/DDBJ databases">
        <authorList>
            <person name="Chen Y."/>
            <person name="Shah S."/>
            <person name="Dougan E. K."/>
            <person name="Thang M."/>
            <person name="Chan C."/>
        </authorList>
    </citation>
    <scope>NUCLEOTIDE SEQUENCE [LARGE SCALE GENOMIC DNA]</scope>
</reference>
<evidence type="ECO:0000313" key="3">
    <source>
        <dbReference type="EMBL" id="CAK9114275.1"/>
    </source>
</evidence>
<gene>
    <name evidence="3" type="ORF">SCF082_LOCUS52946</name>
</gene>
<dbReference type="PANTHER" id="PTHR11895:SF76">
    <property type="entry name" value="INDOLEACETAMIDE HYDROLASE"/>
    <property type="match status" value="1"/>
</dbReference>
<dbReference type="EMBL" id="CAXAMM010044339">
    <property type="protein sequence ID" value="CAK9114275.1"/>
    <property type="molecule type" value="Genomic_DNA"/>
</dbReference>
<dbReference type="Proteomes" id="UP001642464">
    <property type="component" value="Unassembled WGS sequence"/>
</dbReference>
<sequence>MKSLAKLFGRFRMNRELHLLEAHEIVALLKAGSVSPLELIDVVEERIKATDDLVHDTHAVEGVRFTEGSLLYAERIAETNASVVSQLEANGAIIVGKTNVPEFCAGSQSFNSLFPTTVSPWDTRTTAGGSSGGSAAALASYQCWLATGTDLGGSLRMPAAFCGCVGFRVSPGRTPTAVGGPMLGLHSITGPMGRSVRDVGLFLDAMASRDGWDVDLPSEAFEEAAVSGQEQGLKALGLKVGFSTLGYKYAPEVESLCRSAAHLLNNESEVQEVGEDKLDSPMAERIFHALRAEQFAETFGEKLENPDQAALLKPEIRWNIQQGQGLECRQADEAREDLKLLHGQLQEFH</sequence>
<evidence type="ECO:0000259" key="2">
    <source>
        <dbReference type="Pfam" id="PF01425"/>
    </source>
</evidence>
<protein>
    <submittedName>
        <fullName evidence="3">Amidase AF_1954</fullName>
    </submittedName>
</protein>
<evidence type="ECO:0000313" key="4">
    <source>
        <dbReference type="Proteomes" id="UP001642464"/>
    </source>
</evidence>
<name>A0ABP0SPT0_9DINO</name>
<dbReference type="Pfam" id="PF01425">
    <property type="entry name" value="Amidase"/>
    <property type="match status" value="1"/>
</dbReference>
<dbReference type="InterPro" id="IPR000120">
    <property type="entry name" value="Amidase"/>
</dbReference>
<dbReference type="InterPro" id="IPR020556">
    <property type="entry name" value="Amidase_CS"/>
</dbReference>
<accession>A0ABP0SPT0</accession>
<dbReference type="Gene3D" id="3.90.1300.10">
    <property type="entry name" value="Amidase signature (AS) domain"/>
    <property type="match status" value="1"/>
</dbReference>
<dbReference type="SUPFAM" id="SSF75304">
    <property type="entry name" value="Amidase signature (AS) enzymes"/>
    <property type="match status" value="1"/>
</dbReference>
<dbReference type="PROSITE" id="PS00571">
    <property type="entry name" value="AMIDASES"/>
    <property type="match status" value="1"/>
</dbReference>
<comment type="caution">
    <text evidence="3">The sequence shown here is derived from an EMBL/GenBank/DDBJ whole genome shotgun (WGS) entry which is preliminary data.</text>
</comment>
<dbReference type="InterPro" id="IPR036928">
    <property type="entry name" value="AS_sf"/>
</dbReference>
<evidence type="ECO:0000256" key="1">
    <source>
        <dbReference type="ARBA" id="ARBA00009199"/>
    </source>
</evidence>
<keyword evidence="4" id="KW-1185">Reference proteome</keyword>
<dbReference type="InterPro" id="IPR023631">
    <property type="entry name" value="Amidase_dom"/>
</dbReference>
<organism evidence="3 4">
    <name type="scientific">Durusdinium trenchii</name>
    <dbReference type="NCBI Taxonomy" id="1381693"/>
    <lineage>
        <taxon>Eukaryota</taxon>
        <taxon>Sar</taxon>
        <taxon>Alveolata</taxon>
        <taxon>Dinophyceae</taxon>
        <taxon>Suessiales</taxon>
        <taxon>Symbiodiniaceae</taxon>
        <taxon>Durusdinium</taxon>
    </lineage>
</organism>
<feature type="domain" description="Amidase" evidence="2">
    <location>
        <begin position="54"/>
        <end position="327"/>
    </location>
</feature>
<comment type="similarity">
    <text evidence="1">Belongs to the amidase family.</text>
</comment>
<dbReference type="PANTHER" id="PTHR11895">
    <property type="entry name" value="TRANSAMIDASE"/>
    <property type="match status" value="1"/>
</dbReference>